<feature type="binding site" evidence="11">
    <location>
        <position position="114"/>
    </location>
    <ligand>
        <name>[4Fe-4S] cluster</name>
        <dbReference type="ChEBI" id="CHEBI:49883"/>
        <note>4Fe-4S-S-AdoMet</note>
    </ligand>
</feature>
<dbReference type="Pfam" id="PF04055">
    <property type="entry name" value="Radical_SAM"/>
    <property type="match status" value="1"/>
</dbReference>
<keyword evidence="10" id="KW-0413">Isomerase</keyword>
<comment type="cofactor">
    <cofactor evidence="2">
        <name>[4Fe-4S] cluster</name>
        <dbReference type="ChEBI" id="CHEBI:49883"/>
    </cofactor>
</comment>
<evidence type="ECO:0000256" key="4">
    <source>
        <dbReference type="ARBA" id="ARBA00022485"/>
    </source>
</evidence>
<dbReference type="InterPro" id="IPR025895">
    <property type="entry name" value="LAM_C_dom"/>
</dbReference>
<dbReference type="EMBL" id="NOXS01000031">
    <property type="protein sequence ID" value="OYQ19338.1"/>
    <property type="molecule type" value="Genomic_DNA"/>
</dbReference>
<dbReference type="NCBIfam" id="TIGR00238">
    <property type="entry name" value="KamA family radical SAM protein"/>
    <property type="match status" value="1"/>
</dbReference>
<comment type="caution">
    <text evidence="14">The sequence shown here is derived from an EMBL/GenBank/DDBJ whole genome shotgun (WGS) entry which is preliminary data.</text>
</comment>
<keyword evidence="8" id="KW-0408">Iron</keyword>
<organism evidence="14 15">
    <name type="scientific">Elstera cyanobacteriorum</name>
    <dbReference type="NCBI Taxonomy" id="2022747"/>
    <lineage>
        <taxon>Bacteria</taxon>
        <taxon>Pseudomonadati</taxon>
        <taxon>Pseudomonadota</taxon>
        <taxon>Alphaproteobacteria</taxon>
        <taxon>Rhodospirillales</taxon>
        <taxon>Rhodospirillaceae</taxon>
        <taxon>Elstera</taxon>
    </lineage>
</organism>
<dbReference type="AlphaFoldDB" id="A0A255XQU5"/>
<keyword evidence="4 11" id="KW-0004">4Fe-4S</keyword>
<dbReference type="CDD" id="cd01335">
    <property type="entry name" value="Radical_SAM"/>
    <property type="match status" value="1"/>
</dbReference>
<evidence type="ECO:0000256" key="9">
    <source>
        <dbReference type="ARBA" id="ARBA00023014"/>
    </source>
</evidence>
<feature type="modified residue" description="N6-(pyridoxal phosphate)lysine" evidence="12">
    <location>
        <position position="319"/>
    </location>
</feature>
<dbReference type="NCBIfam" id="TIGR03822">
    <property type="entry name" value="AblA_like_2"/>
    <property type="match status" value="1"/>
</dbReference>
<accession>A0A255XQU5</accession>
<keyword evidence="5" id="KW-0949">S-adenosyl-L-methionine</keyword>
<evidence type="ECO:0000256" key="12">
    <source>
        <dbReference type="PIRSR" id="PIRSR603739-50"/>
    </source>
</evidence>
<dbReference type="GO" id="GO:0046872">
    <property type="term" value="F:metal ion binding"/>
    <property type="evidence" value="ECO:0007669"/>
    <property type="project" value="UniProtKB-KW"/>
</dbReference>
<dbReference type="InterPro" id="IPR058240">
    <property type="entry name" value="rSAM_sf"/>
</dbReference>
<evidence type="ECO:0000256" key="11">
    <source>
        <dbReference type="PIRSR" id="PIRSR004911-1"/>
    </source>
</evidence>
<dbReference type="Pfam" id="PF12544">
    <property type="entry name" value="LAM_C"/>
    <property type="match status" value="1"/>
</dbReference>
<feature type="binding site" evidence="11">
    <location>
        <position position="107"/>
    </location>
    <ligand>
        <name>[4Fe-4S] cluster</name>
        <dbReference type="ChEBI" id="CHEBI:49883"/>
        <note>4Fe-4S-S-AdoMet</note>
    </ligand>
</feature>
<evidence type="ECO:0000256" key="10">
    <source>
        <dbReference type="ARBA" id="ARBA00023235"/>
    </source>
</evidence>
<dbReference type="PANTHER" id="PTHR30538:SF1">
    <property type="entry name" value="L-LYSINE 2,3-AMINOMUTASE"/>
    <property type="match status" value="1"/>
</dbReference>
<dbReference type="InterPro" id="IPR003739">
    <property type="entry name" value="Lys_aminomutase/Glu_NH3_mut"/>
</dbReference>
<dbReference type="SFLD" id="SFLDG01070">
    <property type="entry name" value="PLP-dependent"/>
    <property type="match status" value="1"/>
</dbReference>
<dbReference type="SFLD" id="SFLDS00029">
    <property type="entry name" value="Radical_SAM"/>
    <property type="match status" value="1"/>
</dbReference>
<dbReference type="GO" id="GO:0051539">
    <property type="term" value="F:4 iron, 4 sulfur cluster binding"/>
    <property type="evidence" value="ECO:0007669"/>
    <property type="project" value="UniProtKB-KW"/>
</dbReference>
<dbReference type="OrthoDB" id="9768064at2"/>
<comment type="cofactor">
    <cofactor evidence="1 12">
        <name>pyridoxal 5'-phosphate</name>
        <dbReference type="ChEBI" id="CHEBI:597326"/>
    </cofactor>
</comment>
<evidence type="ECO:0000256" key="2">
    <source>
        <dbReference type="ARBA" id="ARBA00001966"/>
    </source>
</evidence>
<evidence type="ECO:0000256" key="1">
    <source>
        <dbReference type="ARBA" id="ARBA00001933"/>
    </source>
</evidence>
<dbReference type="Gene3D" id="3.20.20.70">
    <property type="entry name" value="Aldolase class I"/>
    <property type="match status" value="1"/>
</dbReference>
<gene>
    <name evidence="14" type="ORF">CHR90_07865</name>
</gene>
<evidence type="ECO:0000256" key="8">
    <source>
        <dbReference type="ARBA" id="ARBA00023004"/>
    </source>
</evidence>
<dbReference type="Proteomes" id="UP000216361">
    <property type="component" value="Unassembled WGS sequence"/>
</dbReference>
<dbReference type="GO" id="GO:0016853">
    <property type="term" value="F:isomerase activity"/>
    <property type="evidence" value="ECO:0007669"/>
    <property type="project" value="UniProtKB-KW"/>
</dbReference>
<proteinExistence type="inferred from homology"/>
<evidence type="ECO:0000256" key="5">
    <source>
        <dbReference type="ARBA" id="ARBA00022691"/>
    </source>
</evidence>
<dbReference type="PIRSF" id="PIRSF004911">
    <property type="entry name" value="DUF160"/>
    <property type="match status" value="1"/>
</dbReference>
<evidence type="ECO:0000256" key="3">
    <source>
        <dbReference type="ARBA" id="ARBA00008703"/>
    </source>
</evidence>
<name>A0A255XQU5_9PROT</name>
<evidence type="ECO:0000256" key="7">
    <source>
        <dbReference type="ARBA" id="ARBA00022898"/>
    </source>
</evidence>
<keyword evidence="9 11" id="KW-0411">Iron-sulfur</keyword>
<dbReference type="InterPro" id="IPR007197">
    <property type="entry name" value="rSAM"/>
</dbReference>
<dbReference type="InterPro" id="IPR022447">
    <property type="entry name" value="Lys_aminomutase-rel"/>
</dbReference>
<dbReference type="RefSeq" id="WP_094408442.1">
    <property type="nucleotide sequence ID" value="NZ_BMJZ01000004.1"/>
</dbReference>
<evidence type="ECO:0000256" key="6">
    <source>
        <dbReference type="ARBA" id="ARBA00022723"/>
    </source>
</evidence>
<reference evidence="14 15" key="1">
    <citation type="submission" date="2017-07" db="EMBL/GenBank/DDBJ databases">
        <title>Elstera cyanobacteriorum sp. nov., a novel bacterium isolated from cyanobacterial aggregates in a eutrophic lake.</title>
        <authorList>
            <person name="Cai H."/>
        </authorList>
    </citation>
    <scope>NUCLEOTIDE SEQUENCE [LARGE SCALE GENOMIC DNA]</scope>
    <source>
        <strain evidence="14 15">TH019</strain>
    </source>
</reference>
<feature type="domain" description="Radical SAM core" evidence="13">
    <location>
        <begin position="93"/>
        <end position="307"/>
    </location>
</feature>
<keyword evidence="7 12" id="KW-0663">Pyridoxal phosphate</keyword>
<dbReference type="SUPFAM" id="SSF102114">
    <property type="entry name" value="Radical SAM enzymes"/>
    <property type="match status" value="1"/>
</dbReference>
<dbReference type="PANTHER" id="PTHR30538">
    <property type="entry name" value="LYSINE 2,3-AMINOMUTASE-RELATED"/>
    <property type="match status" value="1"/>
</dbReference>
<dbReference type="PROSITE" id="PS51918">
    <property type="entry name" value="RADICAL_SAM"/>
    <property type="match status" value="1"/>
</dbReference>
<evidence type="ECO:0000313" key="14">
    <source>
        <dbReference type="EMBL" id="OYQ19338.1"/>
    </source>
</evidence>
<keyword evidence="15" id="KW-1185">Reference proteome</keyword>
<feature type="binding site" evidence="11">
    <location>
        <position position="111"/>
    </location>
    <ligand>
        <name>[4Fe-4S] cluster</name>
        <dbReference type="ChEBI" id="CHEBI:49883"/>
        <note>4Fe-4S-S-AdoMet</note>
    </ligand>
</feature>
<comment type="similarity">
    <text evidence="3">Belongs to the radical SAM superfamily. KamA family.</text>
</comment>
<sequence>MTALPRLSPTLRSVAALAEAGLISPETADALAPVGQRYAVAVTPEIAAALHAGAGDGVARQFLPDARELVTLPEELPDPIGDAPHSPVPGIVHRYADRLLLKLVSTCAVYCRFCFRREMVGPGKEMLSAEETEAALAYIADHPAIWEVILTGGDPLVLSARRLREIKARLDAIPHVGALRIHTRVPVVAPERITGELVEALGGRLPVHILIHANHADEFTPAARAAVARLVDAGIPLFGQSVLLRGVNDSVPALTDLFRTMVSLRIKPHYLHHGDLAPGTAHFRLPLAEGMALMRALRGPLSGLALPTYMLDIPGGYGKVPVTADYLTPDGQGGWWVTDPQGRRHAYRDTGESHN</sequence>
<dbReference type="InterPro" id="IPR013785">
    <property type="entry name" value="Aldolase_TIM"/>
</dbReference>
<evidence type="ECO:0000259" key="13">
    <source>
        <dbReference type="PROSITE" id="PS51918"/>
    </source>
</evidence>
<keyword evidence="6 11" id="KW-0479">Metal-binding</keyword>
<evidence type="ECO:0000313" key="15">
    <source>
        <dbReference type="Proteomes" id="UP000216361"/>
    </source>
</evidence>
<protein>
    <submittedName>
        <fullName evidence="14">Lysine 2,3-aminomutase</fullName>
    </submittedName>
</protein>